<protein>
    <submittedName>
        <fullName evidence="2">Uncharacterized protein</fullName>
    </submittedName>
</protein>
<keyword evidence="3" id="KW-1185">Reference proteome</keyword>
<evidence type="ECO:0000256" key="1">
    <source>
        <dbReference type="SAM" id="MobiDB-lite"/>
    </source>
</evidence>
<accession>A0A397IKU0</accession>
<dbReference type="GO" id="GO:0003677">
    <property type="term" value="F:DNA binding"/>
    <property type="evidence" value="ECO:0007669"/>
    <property type="project" value="InterPro"/>
</dbReference>
<name>A0A397IKU0_9GLOM</name>
<dbReference type="AlphaFoldDB" id="A0A397IKU0"/>
<proteinExistence type="predicted"/>
<evidence type="ECO:0000313" key="2">
    <source>
        <dbReference type="EMBL" id="RHZ76619.1"/>
    </source>
</evidence>
<comment type="caution">
    <text evidence="2">The sequence shown here is derived from an EMBL/GenBank/DDBJ whole genome shotgun (WGS) entry which is preliminary data.</text>
</comment>
<reference evidence="2 3" key="1">
    <citation type="submission" date="2018-08" db="EMBL/GenBank/DDBJ databases">
        <title>Genome and evolution of the arbuscular mycorrhizal fungus Diversispora epigaea (formerly Glomus versiforme) and its bacterial endosymbionts.</title>
        <authorList>
            <person name="Sun X."/>
            <person name="Fei Z."/>
            <person name="Harrison M."/>
        </authorList>
    </citation>
    <scope>NUCLEOTIDE SEQUENCE [LARGE SCALE GENOMIC DNA]</scope>
    <source>
        <strain evidence="2 3">IT104</strain>
    </source>
</reference>
<sequence>MENSTSPINGSASIALPTRKRGRPRKEKANLPTNSTSTPAAKKRGRPRKVQKVEATEHQKITNIKKFIIKYHPSVTNGTKETEDNTKSIKMAKDLWEKVVNYEKKYLV</sequence>
<dbReference type="PRINTS" id="PR00929">
    <property type="entry name" value="ATHOOK"/>
</dbReference>
<dbReference type="EMBL" id="PQFF01000183">
    <property type="protein sequence ID" value="RHZ76619.1"/>
    <property type="molecule type" value="Genomic_DNA"/>
</dbReference>
<feature type="region of interest" description="Disordered" evidence="1">
    <location>
        <begin position="1"/>
        <end position="56"/>
    </location>
</feature>
<gene>
    <name evidence="2" type="ORF">Glove_195g46</name>
</gene>
<feature type="compositionally biased region" description="Basic residues" evidence="1">
    <location>
        <begin position="41"/>
        <end position="50"/>
    </location>
</feature>
<feature type="compositionally biased region" description="Polar residues" evidence="1">
    <location>
        <begin position="1"/>
        <end position="12"/>
    </location>
</feature>
<dbReference type="InterPro" id="IPR017956">
    <property type="entry name" value="AT_hook_DNA-bd_motif"/>
</dbReference>
<organism evidence="2 3">
    <name type="scientific">Diversispora epigaea</name>
    <dbReference type="NCBI Taxonomy" id="1348612"/>
    <lineage>
        <taxon>Eukaryota</taxon>
        <taxon>Fungi</taxon>
        <taxon>Fungi incertae sedis</taxon>
        <taxon>Mucoromycota</taxon>
        <taxon>Glomeromycotina</taxon>
        <taxon>Glomeromycetes</taxon>
        <taxon>Diversisporales</taxon>
        <taxon>Diversisporaceae</taxon>
        <taxon>Diversispora</taxon>
    </lineage>
</organism>
<dbReference type="Proteomes" id="UP000266861">
    <property type="component" value="Unassembled WGS sequence"/>
</dbReference>
<dbReference type="OrthoDB" id="2552168at2759"/>
<evidence type="ECO:0000313" key="3">
    <source>
        <dbReference type="Proteomes" id="UP000266861"/>
    </source>
</evidence>
<dbReference type="Pfam" id="PF02178">
    <property type="entry name" value="AT_hook"/>
    <property type="match status" value="2"/>
</dbReference>